<dbReference type="Proteomes" id="UP001058273">
    <property type="component" value="Chromosome"/>
</dbReference>
<feature type="binding site" evidence="6">
    <location>
        <position position="220"/>
    </location>
    <ligand>
        <name>(6R)-5,10-methylene-5,6,7,8-tetrahydrofolate</name>
        <dbReference type="ChEBI" id="CHEBI:15636"/>
    </ligand>
</feature>
<keyword evidence="5 6" id="KW-0545">Nucleotide biosynthesis</keyword>
<comment type="catalytic activity">
    <reaction evidence="6">
        <text>dUMP + (6R)-5,10-methylene-5,6,7,8-tetrahydrofolate = 7,8-dihydrofolate + dTMP</text>
        <dbReference type="Rhea" id="RHEA:12104"/>
        <dbReference type="ChEBI" id="CHEBI:15636"/>
        <dbReference type="ChEBI" id="CHEBI:57451"/>
        <dbReference type="ChEBI" id="CHEBI:63528"/>
        <dbReference type="ChEBI" id="CHEBI:246422"/>
        <dbReference type="EC" id="2.1.1.45"/>
    </reaction>
</comment>
<gene>
    <name evidence="6 9" type="primary">thyA</name>
    <name evidence="9" type="ORF">G314FT_17550</name>
</gene>
<feature type="active site" description="Nucleophile" evidence="6">
    <location>
        <position position="197"/>
    </location>
</feature>
<reference evidence="9" key="2">
    <citation type="submission" date="2022-08" db="EMBL/GenBank/DDBJ databases">
        <authorList>
            <person name="Poehlein A."/>
            <person name="Guzman J."/>
            <person name="Daniel R."/>
            <person name="Vilcinskas A."/>
        </authorList>
    </citation>
    <scope>NUCLEOTIDE SEQUENCE</scope>
    <source>
        <strain evidence="9">G314FT</strain>
    </source>
</reference>
<comment type="caution">
    <text evidence="6">Lacks conserved residue(s) required for the propagation of feature annotation.</text>
</comment>
<feature type="binding site" description="in other chain" evidence="6">
    <location>
        <begin position="258"/>
        <end position="260"/>
    </location>
    <ligand>
        <name>dUMP</name>
        <dbReference type="ChEBI" id="CHEBI:246422"/>
        <note>ligand shared between dimeric partners</note>
    </ligand>
</feature>
<protein>
    <recommendedName>
        <fullName evidence="1 6">Thymidylate synthase</fullName>
        <shortName evidence="6">TS</shortName>
        <shortName evidence="6">TSase</shortName>
        <ecNumber evidence="1 6">2.1.1.45</ecNumber>
    </recommendedName>
</protein>
<dbReference type="GO" id="GO:0032259">
    <property type="term" value="P:methylation"/>
    <property type="evidence" value="ECO:0007669"/>
    <property type="project" value="UniProtKB-KW"/>
</dbReference>
<evidence type="ECO:0000256" key="3">
    <source>
        <dbReference type="ARBA" id="ARBA00022603"/>
    </source>
</evidence>
<evidence type="ECO:0000313" key="9">
    <source>
        <dbReference type="EMBL" id="UUV99594.1"/>
    </source>
</evidence>
<comment type="similarity">
    <text evidence="6">Belongs to the thymidylate synthase family. Bacterial-type ThyA subfamily.</text>
</comment>
<dbReference type="GO" id="GO:0004799">
    <property type="term" value="F:thymidylate synthase activity"/>
    <property type="evidence" value="ECO:0007669"/>
    <property type="project" value="UniProtKB-EC"/>
</dbReference>
<feature type="binding site" description="in other chain" evidence="6">
    <location>
        <begin position="217"/>
        <end position="220"/>
    </location>
    <ligand>
        <name>dUMP</name>
        <dbReference type="ChEBI" id="CHEBI:246422"/>
        <note>ligand shared between dimeric partners</note>
    </ligand>
</feature>
<dbReference type="PANTHER" id="PTHR11548:SF9">
    <property type="entry name" value="THYMIDYLATE SYNTHASE"/>
    <property type="match status" value="1"/>
</dbReference>
<dbReference type="HAMAP" id="MF_00008">
    <property type="entry name" value="Thymidy_synth_bact"/>
    <property type="match status" value="1"/>
</dbReference>
<dbReference type="InterPro" id="IPR000398">
    <property type="entry name" value="Thymidylate_synthase"/>
</dbReference>
<feature type="domain" description="Thymidylate synthase/dCMP hydroxymethylase" evidence="8">
    <location>
        <begin position="4"/>
        <end position="315"/>
    </location>
</feature>
<comment type="pathway">
    <text evidence="6">Pyrimidine metabolism; dTTP biosynthesis.</text>
</comment>
<evidence type="ECO:0000256" key="6">
    <source>
        <dbReference type="HAMAP-Rule" id="MF_00008"/>
    </source>
</evidence>
<feature type="binding site" description="in other chain" evidence="6">
    <location>
        <position position="228"/>
    </location>
    <ligand>
        <name>dUMP</name>
        <dbReference type="ChEBI" id="CHEBI:246422"/>
        <note>ligand shared between dimeric partners</note>
    </ligand>
</feature>
<dbReference type="PANTHER" id="PTHR11548">
    <property type="entry name" value="THYMIDYLATE SYNTHASE 1"/>
    <property type="match status" value="1"/>
</dbReference>
<keyword evidence="4 6" id="KW-0808">Transferase</keyword>
<evidence type="ECO:0000256" key="5">
    <source>
        <dbReference type="ARBA" id="ARBA00022727"/>
    </source>
</evidence>
<comment type="function">
    <text evidence="6">Catalyzes the reductive methylation of 2'-deoxyuridine-5'-monophosphate (dUMP) to 2'-deoxythymidine-5'-monophosphate (dTMP) while utilizing 5,10-methylenetetrahydrofolate (mTHF) as the methyl donor and reductant in the reaction, yielding dihydrofolate (DHF) as a by-product. This enzymatic reaction provides an intracellular de novo source of dTMP, an essential precursor for DNA biosynthesis.</text>
</comment>
<dbReference type="NCBIfam" id="NF002496">
    <property type="entry name" value="PRK01827.1-2"/>
    <property type="match status" value="1"/>
</dbReference>
<evidence type="ECO:0000256" key="4">
    <source>
        <dbReference type="ARBA" id="ARBA00022679"/>
    </source>
</evidence>
<dbReference type="InterPro" id="IPR036926">
    <property type="entry name" value="Thymidate_synth/dCMP_Mease_sf"/>
</dbReference>
<dbReference type="NCBIfam" id="TIGR03284">
    <property type="entry name" value="thym_sym"/>
    <property type="match status" value="1"/>
</dbReference>
<evidence type="ECO:0000313" key="10">
    <source>
        <dbReference type="Proteomes" id="UP001058273"/>
    </source>
</evidence>
<dbReference type="EMBL" id="CP102451">
    <property type="protein sequence ID" value="UUV99594.1"/>
    <property type="molecule type" value="Genomic_DNA"/>
</dbReference>
<dbReference type="SUPFAM" id="SSF55831">
    <property type="entry name" value="Thymidylate synthase/dCMP hydroxymethylase"/>
    <property type="match status" value="1"/>
</dbReference>
<comment type="subcellular location">
    <subcellularLocation>
        <location evidence="6">Cytoplasm</location>
    </subcellularLocation>
</comment>
<name>A0ABY5P1B0_9ENTE</name>
<dbReference type="EC" id="2.1.1.45" evidence="1 6"/>
<dbReference type="Gene3D" id="3.30.572.10">
    <property type="entry name" value="Thymidylate synthase/dCMP hydroxymethylase domain"/>
    <property type="match status" value="1"/>
</dbReference>
<keyword evidence="10" id="KW-1185">Reference proteome</keyword>
<dbReference type="PROSITE" id="PS00091">
    <property type="entry name" value="THYMIDYLATE_SYNTHASE"/>
    <property type="match status" value="1"/>
</dbReference>
<dbReference type="CDD" id="cd00351">
    <property type="entry name" value="TS_Pyrimidine_HMase"/>
    <property type="match status" value="1"/>
</dbReference>
<dbReference type="Pfam" id="PF00303">
    <property type="entry name" value="Thymidylat_synt"/>
    <property type="match status" value="1"/>
</dbReference>
<evidence type="ECO:0000256" key="7">
    <source>
        <dbReference type="PROSITE-ProRule" id="PRU10016"/>
    </source>
</evidence>
<feature type="active site" evidence="7">
    <location>
        <position position="197"/>
    </location>
</feature>
<feature type="binding site" description="in other chain" evidence="6">
    <location>
        <position position="22"/>
    </location>
    <ligand>
        <name>dUMP</name>
        <dbReference type="ChEBI" id="CHEBI:246422"/>
        <note>ligand shared between dimeric partners</note>
    </ligand>
</feature>
<evidence type="ECO:0000259" key="8">
    <source>
        <dbReference type="Pfam" id="PF00303"/>
    </source>
</evidence>
<proteinExistence type="inferred from homology"/>
<evidence type="ECO:0000256" key="1">
    <source>
        <dbReference type="ARBA" id="ARBA00011947"/>
    </source>
</evidence>
<keyword evidence="3 6" id="KW-0489">Methyltransferase</keyword>
<dbReference type="InterPro" id="IPR045097">
    <property type="entry name" value="Thymidate_synth/dCMP_Mease"/>
</dbReference>
<sequence length="315" mass="36726">MEEAYLELGREILNKGHEKTDRTGTGTKSLFGYQMRFDLSQGFPLLTTKRIPFSLVKSELLWFLKGDTNIKYLLENNNHIWDEWAFERYVKSEEYTGPDMTDFGRRCLVDEEFNQAYQKEMASFREKMLKDDEFAEKYGELGNIYGSQWRRWKTSTGDTIDQLQDVIDMIRHTPDSRRLIVSAWNPEDVPSMALPPCHTLFQFYVADGKLSCQLYQRSADVFLGVPFNIASYALLTHLIAHETNLEVGEFVHTLGDAHLYNNHIEQMNEQLSRETRELPTLWLNKEKVSVFDFEMDDIKIEGYQPHPSIKAPIAV</sequence>
<feature type="binding site" evidence="6">
    <location>
        <begin position="177"/>
        <end position="178"/>
    </location>
    <ligand>
        <name>dUMP</name>
        <dbReference type="ChEBI" id="CHEBI:246422"/>
        <note>ligand shared between dimeric partners</note>
    </ligand>
</feature>
<organism evidence="9 10">
    <name type="scientific">Vagococcus luciliae</name>
    <dbReference type="NCBI Taxonomy" id="2920380"/>
    <lineage>
        <taxon>Bacteria</taxon>
        <taxon>Bacillati</taxon>
        <taxon>Bacillota</taxon>
        <taxon>Bacilli</taxon>
        <taxon>Lactobacillales</taxon>
        <taxon>Enterococcaceae</taxon>
        <taxon>Vagococcus</taxon>
    </lineage>
</organism>
<comment type="subunit">
    <text evidence="6">Homodimer.</text>
</comment>
<dbReference type="InterPro" id="IPR020940">
    <property type="entry name" value="Thymidylate_synthase_AS"/>
</dbReference>
<accession>A0ABY5P1B0</accession>
<reference evidence="9" key="1">
    <citation type="submission" date="2022-08" db="EMBL/GenBank/DDBJ databases">
        <title>Genome sequence of Vagococcus luciliae DSM 112651.</title>
        <authorList>
            <person name="Juan G."/>
            <person name="Anja P."/>
            <person name="Rolf D."/>
            <person name="Kampfer P."/>
            <person name="Vilcinskas A."/>
        </authorList>
    </citation>
    <scope>NUCLEOTIDE SEQUENCE</scope>
    <source>
        <strain evidence="9">G314FT</strain>
    </source>
</reference>
<dbReference type="InterPro" id="IPR023451">
    <property type="entry name" value="Thymidate_synth/dCMP_Mease_dom"/>
</dbReference>
<keyword evidence="2 6" id="KW-0963">Cytoplasm</keyword>
<feature type="binding site" evidence="6">
    <location>
        <position position="314"/>
    </location>
    <ligand>
        <name>(6R)-5,10-methylene-5,6,7,8-tetrahydrofolate</name>
        <dbReference type="ChEBI" id="CHEBI:15636"/>
    </ligand>
</feature>
<evidence type="ECO:0000256" key="2">
    <source>
        <dbReference type="ARBA" id="ARBA00022490"/>
    </source>
</evidence>
<dbReference type="RefSeq" id="WP_257700677.1">
    <property type="nucleotide sequence ID" value="NZ_CP102451.1"/>
</dbReference>
<dbReference type="PRINTS" id="PR00108">
    <property type="entry name" value="THYMDSNTHASE"/>
</dbReference>